<name>A0AAJ7RDT0_CEPCN</name>
<dbReference type="GeneID" id="112494105"/>
<feature type="coiled-coil region" evidence="1">
    <location>
        <begin position="115"/>
        <end position="142"/>
    </location>
</feature>
<gene>
    <name evidence="3" type="primary">LOC112494105</name>
</gene>
<sequence length="309" mass="35835">MLPHKFTVFLIREISKIDKKVPCFCRYLSKKICPTEKSSCKLPKEKIGGRIIRNRCMEYKKSLEKCPKKSFDELCCKKLFEKALPKCENTTSSDDYRKAHVSIKIRANKIMNYVEESVKAIRKELEEELKVARNEETSKMHNILQSVEYKAVRLSEMDPHCGMSKKNDILMLNDKAKRELNVWQCDSAPGIRKIKSDLSKLEQDAKFKGETAMALIQCCRNCRSPLALKECIKKNAEEAMKIIEAANTEARKRLNVIRELKNTTFKENRAAASEITKWYEKEMRDMSNHLSDCIEGIIKARRTNKSRPS</sequence>
<dbReference type="RefSeq" id="XP_024939115.1">
    <property type="nucleotide sequence ID" value="XM_025083347.1"/>
</dbReference>
<proteinExistence type="predicted"/>
<evidence type="ECO:0000313" key="2">
    <source>
        <dbReference type="Proteomes" id="UP000694920"/>
    </source>
</evidence>
<dbReference type="KEGG" id="ccin:112494105"/>
<dbReference type="Proteomes" id="UP000694920">
    <property type="component" value="Unplaced"/>
</dbReference>
<protein>
    <submittedName>
        <fullName evidence="3">Uncharacterized protein LOC112494105</fullName>
    </submittedName>
</protein>
<evidence type="ECO:0000256" key="1">
    <source>
        <dbReference type="SAM" id="Coils"/>
    </source>
</evidence>
<accession>A0AAJ7RDT0</accession>
<organism evidence="2 3">
    <name type="scientific">Cephus cinctus</name>
    <name type="common">Wheat stem sawfly</name>
    <dbReference type="NCBI Taxonomy" id="211228"/>
    <lineage>
        <taxon>Eukaryota</taxon>
        <taxon>Metazoa</taxon>
        <taxon>Ecdysozoa</taxon>
        <taxon>Arthropoda</taxon>
        <taxon>Hexapoda</taxon>
        <taxon>Insecta</taxon>
        <taxon>Pterygota</taxon>
        <taxon>Neoptera</taxon>
        <taxon>Endopterygota</taxon>
        <taxon>Hymenoptera</taxon>
        <taxon>Cephoidea</taxon>
        <taxon>Cephidae</taxon>
        <taxon>Cephus</taxon>
    </lineage>
</organism>
<keyword evidence="1" id="KW-0175">Coiled coil</keyword>
<keyword evidence="2" id="KW-1185">Reference proteome</keyword>
<reference evidence="3" key="1">
    <citation type="submission" date="2025-08" db="UniProtKB">
        <authorList>
            <consortium name="RefSeq"/>
        </authorList>
    </citation>
    <scope>IDENTIFICATION</scope>
</reference>
<evidence type="ECO:0000313" key="3">
    <source>
        <dbReference type="RefSeq" id="XP_024939115.1"/>
    </source>
</evidence>
<dbReference type="AlphaFoldDB" id="A0AAJ7RDT0"/>